<comment type="catalytic activity">
    <reaction evidence="10">
        <text>(6S)-5,6,7,8-tetrahydrofolyl-(gamma-L-Glu)(n) + L-glutamate + ATP = (6S)-5,6,7,8-tetrahydrofolyl-(gamma-L-Glu)(n+1) + ADP + phosphate + H(+)</text>
        <dbReference type="Rhea" id="RHEA:10580"/>
        <dbReference type="Rhea" id="RHEA-COMP:14738"/>
        <dbReference type="Rhea" id="RHEA-COMP:14740"/>
        <dbReference type="ChEBI" id="CHEBI:15378"/>
        <dbReference type="ChEBI" id="CHEBI:29985"/>
        <dbReference type="ChEBI" id="CHEBI:30616"/>
        <dbReference type="ChEBI" id="CHEBI:43474"/>
        <dbReference type="ChEBI" id="CHEBI:141005"/>
        <dbReference type="ChEBI" id="CHEBI:456216"/>
        <dbReference type="EC" id="6.3.2.17"/>
    </reaction>
</comment>
<evidence type="ECO:0000256" key="10">
    <source>
        <dbReference type="ARBA" id="ARBA00047493"/>
    </source>
</evidence>
<evidence type="ECO:0000259" key="12">
    <source>
        <dbReference type="Pfam" id="PF02875"/>
    </source>
</evidence>
<evidence type="ECO:0000313" key="15">
    <source>
        <dbReference type="Proteomes" id="UP000618733"/>
    </source>
</evidence>
<comment type="similarity">
    <text evidence="2 11">Belongs to the folylpolyglutamate synthase family.</text>
</comment>
<evidence type="ECO:0000256" key="3">
    <source>
        <dbReference type="ARBA" id="ARBA00013025"/>
    </source>
</evidence>
<dbReference type="InterPro" id="IPR004101">
    <property type="entry name" value="Mur_ligase_C"/>
</dbReference>
<evidence type="ECO:0000256" key="8">
    <source>
        <dbReference type="ARBA" id="ARBA00022842"/>
    </source>
</evidence>
<dbReference type="InterPro" id="IPR013221">
    <property type="entry name" value="Mur_ligase_cen"/>
</dbReference>
<accession>A0A934QB50</accession>
<dbReference type="Gene3D" id="3.90.190.20">
    <property type="entry name" value="Mur ligase, C-terminal domain"/>
    <property type="match status" value="1"/>
</dbReference>
<dbReference type="PIRSF" id="PIRSF001563">
    <property type="entry name" value="Folylpolyglu_synth"/>
    <property type="match status" value="1"/>
</dbReference>
<feature type="domain" description="Mur ligase C-terminal" evidence="12">
    <location>
        <begin position="320"/>
        <end position="443"/>
    </location>
</feature>
<evidence type="ECO:0000256" key="5">
    <source>
        <dbReference type="ARBA" id="ARBA00022723"/>
    </source>
</evidence>
<dbReference type="PANTHER" id="PTHR11136:SF0">
    <property type="entry name" value="DIHYDROFOLATE SYNTHETASE-RELATED"/>
    <property type="match status" value="1"/>
</dbReference>
<evidence type="ECO:0000313" key="14">
    <source>
        <dbReference type="EMBL" id="MBK0421331.1"/>
    </source>
</evidence>
<evidence type="ECO:0000256" key="11">
    <source>
        <dbReference type="PIRNR" id="PIRNR001563"/>
    </source>
</evidence>
<keyword evidence="15" id="KW-1185">Reference proteome</keyword>
<dbReference type="GO" id="GO:0005524">
    <property type="term" value="F:ATP binding"/>
    <property type="evidence" value="ECO:0007669"/>
    <property type="project" value="UniProtKB-KW"/>
</dbReference>
<gene>
    <name evidence="14" type="ORF">JD292_04495</name>
</gene>
<dbReference type="Pfam" id="PF02875">
    <property type="entry name" value="Mur_ligase_C"/>
    <property type="match status" value="1"/>
</dbReference>
<keyword evidence="6 11" id="KW-0547">Nucleotide-binding</keyword>
<dbReference type="InterPro" id="IPR036615">
    <property type="entry name" value="Mur_ligase_C_dom_sf"/>
</dbReference>
<dbReference type="Gene3D" id="3.40.1190.10">
    <property type="entry name" value="Mur-like, catalytic domain"/>
    <property type="match status" value="1"/>
</dbReference>
<dbReference type="GO" id="GO:0004326">
    <property type="term" value="F:tetrahydrofolylpolyglutamate synthase activity"/>
    <property type="evidence" value="ECO:0007669"/>
    <property type="project" value="UniProtKB-EC"/>
</dbReference>
<dbReference type="PROSITE" id="PS01012">
    <property type="entry name" value="FOLYLPOLYGLU_SYNT_2"/>
    <property type="match status" value="1"/>
</dbReference>
<dbReference type="Pfam" id="PF08245">
    <property type="entry name" value="Mur_ligase_M"/>
    <property type="match status" value="1"/>
</dbReference>
<name>A0A934QB50_9MICO</name>
<proteinExistence type="inferred from homology"/>
<dbReference type="GO" id="GO:0008841">
    <property type="term" value="F:dihydrofolate synthase activity"/>
    <property type="evidence" value="ECO:0007669"/>
    <property type="project" value="TreeGrafter"/>
</dbReference>
<keyword evidence="8" id="KW-0460">Magnesium</keyword>
<dbReference type="PANTHER" id="PTHR11136">
    <property type="entry name" value="FOLYLPOLYGLUTAMATE SYNTHASE-RELATED"/>
    <property type="match status" value="1"/>
</dbReference>
<keyword evidence="7 11" id="KW-0067">ATP-binding</keyword>
<organism evidence="14 15">
    <name type="scientific">Leucobacter edaphi</name>
    <dbReference type="NCBI Taxonomy" id="2796472"/>
    <lineage>
        <taxon>Bacteria</taxon>
        <taxon>Bacillati</taxon>
        <taxon>Actinomycetota</taxon>
        <taxon>Actinomycetes</taxon>
        <taxon>Micrococcales</taxon>
        <taxon>Microbacteriaceae</taxon>
        <taxon>Leucobacter</taxon>
    </lineage>
</organism>
<dbReference type="SUPFAM" id="SSF53623">
    <property type="entry name" value="MurD-like peptide ligases, catalytic domain"/>
    <property type="match status" value="1"/>
</dbReference>
<dbReference type="EMBL" id="JAEHOI010000002">
    <property type="protein sequence ID" value="MBK0421331.1"/>
    <property type="molecule type" value="Genomic_DNA"/>
</dbReference>
<dbReference type="NCBIfam" id="TIGR01499">
    <property type="entry name" value="folC"/>
    <property type="match status" value="1"/>
</dbReference>
<evidence type="ECO:0000256" key="1">
    <source>
        <dbReference type="ARBA" id="ARBA00001946"/>
    </source>
</evidence>
<dbReference type="AlphaFoldDB" id="A0A934QB50"/>
<dbReference type="RefSeq" id="WP_200131493.1">
    <property type="nucleotide sequence ID" value="NZ_JAEHOI010000002.1"/>
</dbReference>
<feature type="domain" description="Mur ligase central" evidence="13">
    <location>
        <begin position="62"/>
        <end position="294"/>
    </location>
</feature>
<dbReference type="Proteomes" id="UP000618733">
    <property type="component" value="Unassembled WGS sequence"/>
</dbReference>
<dbReference type="InterPro" id="IPR001645">
    <property type="entry name" value="Folylpolyglutamate_synth"/>
</dbReference>
<dbReference type="InterPro" id="IPR018109">
    <property type="entry name" value="Folylpolyglutamate_synth_CS"/>
</dbReference>
<evidence type="ECO:0000256" key="7">
    <source>
        <dbReference type="ARBA" id="ARBA00022840"/>
    </source>
</evidence>
<evidence type="ECO:0000256" key="4">
    <source>
        <dbReference type="ARBA" id="ARBA00022598"/>
    </source>
</evidence>
<dbReference type="InterPro" id="IPR036565">
    <property type="entry name" value="Mur-like_cat_sf"/>
</dbReference>
<dbReference type="SUPFAM" id="SSF53244">
    <property type="entry name" value="MurD-like peptide ligases, peptide-binding domain"/>
    <property type="match status" value="1"/>
</dbReference>
<dbReference type="GO" id="GO:0005737">
    <property type="term" value="C:cytoplasm"/>
    <property type="evidence" value="ECO:0007669"/>
    <property type="project" value="TreeGrafter"/>
</dbReference>
<reference evidence="14" key="1">
    <citation type="submission" date="2020-12" db="EMBL/GenBank/DDBJ databases">
        <title>Leucobacter sp. CAS2, isolated from Chromium sludge.</title>
        <authorList>
            <person name="Xu Z."/>
        </authorList>
    </citation>
    <scope>NUCLEOTIDE SEQUENCE</scope>
    <source>
        <strain evidence="14">CSA2</strain>
    </source>
</reference>
<evidence type="ECO:0000256" key="6">
    <source>
        <dbReference type="ARBA" id="ARBA00022741"/>
    </source>
</evidence>
<keyword evidence="5" id="KW-0479">Metal-binding</keyword>
<evidence type="ECO:0000256" key="9">
    <source>
        <dbReference type="ARBA" id="ARBA00030592"/>
    </source>
</evidence>
<evidence type="ECO:0000259" key="13">
    <source>
        <dbReference type="Pfam" id="PF08245"/>
    </source>
</evidence>
<comment type="caution">
    <text evidence="14">The sequence shown here is derived from an EMBL/GenBank/DDBJ whole genome shotgun (WGS) entry which is preliminary data.</text>
</comment>
<dbReference type="PROSITE" id="PS01011">
    <property type="entry name" value="FOLYLPOLYGLU_SYNT_1"/>
    <property type="match status" value="1"/>
</dbReference>
<dbReference type="EC" id="6.3.2.17" evidence="3"/>
<evidence type="ECO:0000256" key="2">
    <source>
        <dbReference type="ARBA" id="ARBA00008276"/>
    </source>
</evidence>
<keyword evidence="4 11" id="KW-0436">Ligase</keyword>
<protein>
    <recommendedName>
        <fullName evidence="3">tetrahydrofolate synthase</fullName>
        <ecNumber evidence="3">6.3.2.17</ecNumber>
    </recommendedName>
    <alternativeName>
        <fullName evidence="9">Tetrahydrofolylpolyglutamate synthase</fullName>
    </alternativeName>
</protein>
<sequence length="462" mass="47965">MSPLPLPGAGAGAERSDAAAESVYQELLERVGEANPRPRIEPVRRLAELAGSPQLSFPVIQVAGTNGKTSTSRAIESLLRAYGLRTGLFTSPHLVDFSERFQIDGEPISGEALASAWDELRAPLAVADAELAESGQGPITFFEALAVLAFSAFADAPVEVGVIEVGMGGEWDATNIVDAQVAVFTPIGLDHTEFLGPDIASIARTKAGIVKDGATVVTADQDPDALAEIEAAAAEHGATLVVQGRDFRLVEDRLAVGGRQIDVVGLSGRAYPPAYVPLFGSHQAQNAALAIAAVEAFFGADRPLPGEVLDEGLGQLTSPGRLQLIGTDPIVYVDAAHNPHGAAALVRAVEESFQFEELALVVGILGEKDAAGVLAALAPIAHRVTLTRVDSPRSADPSDLLSVAAESIPDTPIEIADSLPEALDEARAWAARAEGRAVLVAGSVVLAGEAIEFARAEGWGTK</sequence>
<dbReference type="GO" id="GO:0046872">
    <property type="term" value="F:metal ion binding"/>
    <property type="evidence" value="ECO:0007669"/>
    <property type="project" value="UniProtKB-KW"/>
</dbReference>
<comment type="cofactor">
    <cofactor evidence="1">
        <name>Mg(2+)</name>
        <dbReference type="ChEBI" id="CHEBI:18420"/>
    </cofactor>
</comment>
<dbReference type="FunFam" id="3.40.1190.10:FF:000011">
    <property type="entry name" value="Folylpolyglutamate synthase/dihydrofolate synthase"/>
    <property type="match status" value="1"/>
</dbReference>